<reference evidence="7" key="1">
    <citation type="journal article" date="2020" name="bioRxiv">
        <title>Subfunctionalization of paralog transcription factors contributes to regulation of alkaloid pathway branch choice in Catharanthus roseus.</title>
        <authorList>
            <person name="Colinas M."/>
            <person name="Pollier J."/>
            <person name="Vaneechoutte D."/>
            <person name="Malat D.G."/>
            <person name="Schweizer F."/>
            <person name="De Milde L."/>
            <person name="De Clercq R."/>
            <person name="Guedes J.G."/>
            <person name="Martinez-Cortes T."/>
            <person name="Molina Hidalgo F.J."/>
            <person name="Sottomayor M."/>
            <person name="Vandepoele K."/>
            <person name="Goossens A."/>
        </authorList>
    </citation>
    <scope>NUCLEOTIDE SEQUENCE</scope>
</reference>
<dbReference type="PANTHER" id="PTHR45959:SF73">
    <property type="entry name" value="TRANSCRIPTION FACTOR BHLH25"/>
    <property type="match status" value="1"/>
</dbReference>
<evidence type="ECO:0000259" key="6">
    <source>
        <dbReference type="PROSITE" id="PS50888"/>
    </source>
</evidence>
<evidence type="ECO:0000256" key="4">
    <source>
        <dbReference type="ARBA" id="ARBA00023242"/>
    </source>
</evidence>
<dbReference type="Pfam" id="PF00010">
    <property type="entry name" value="HLH"/>
    <property type="match status" value="1"/>
</dbReference>
<dbReference type="SMART" id="SM00353">
    <property type="entry name" value="HLH"/>
    <property type="match status" value="1"/>
</dbReference>
<dbReference type="EMBL" id="MT414977">
    <property type="protein sequence ID" value="QTJ02262.1"/>
    <property type="molecule type" value="mRNA"/>
</dbReference>
<evidence type="ECO:0000313" key="7">
    <source>
        <dbReference type="EMBL" id="QTJ02262.1"/>
    </source>
</evidence>
<keyword evidence="4" id="KW-0539">Nucleus</keyword>
<dbReference type="GO" id="GO:0005634">
    <property type="term" value="C:nucleus"/>
    <property type="evidence" value="ECO:0007669"/>
    <property type="project" value="UniProtKB-SubCell"/>
</dbReference>
<organism evidence="7">
    <name type="scientific">Catharanthus roseus</name>
    <name type="common">Madagascar periwinkle</name>
    <name type="synonym">Vinca rosea</name>
    <dbReference type="NCBI Taxonomy" id="4058"/>
    <lineage>
        <taxon>Eukaryota</taxon>
        <taxon>Viridiplantae</taxon>
        <taxon>Streptophyta</taxon>
        <taxon>Embryophyta</taxon>
        <taxon>Tracheophyta</taxon>
        <taxon>Spermatophyta</taxon>
        <taxon>Magnoliopsida</taxon>
        <taxon>eudicotyledons</taxon>
        <taxon>Gunneridae</taxon>
        <taxon>Pentapetalae</taxon>
        <taxon>asterids</taxon>
        <taxon>lamiids</taxon>
        <taxon>Gentianales</taxon>
        <taxon>Apocynaceae</taxon>
        <taxon>Rauvolfioideae</taxon>
        <taxon>Vinceae</taxon>
        <taxon>Catharanthinae</taxon>
        <taxon>Catharanthus</taxon>
    </lineage>
</organism>
<dbReference type="InterPro" id="IPR036638">
    <property type="entry name" value="HLH_DNA-bd_sf"/>
</dbReference>
<dbReference type="PROSITE" id="PS50888">
    <property type="entry name" value="BHLH"/>
    <property type="match status" value="1"/>
</dbReference>
<comment type="subcellular location">
    <subcellularLocation>
        <location evidence="1">Nucleus</location>
    </subcellularLocation>
</comment>
<feature type="coiled-coil region" evidence="5">
    <location>
        <begin position="145"/>
        <end position="172"/>
    </location>
</feature>
<proteinExistence type="evidence at transcript level"/>
<feature type="domain" description="BHLH" evidence="6">
    <location>
        <begin position="106"/>
        <end position="155"/>
    </location>
</feature>
<sequence length="280" mass="31565">MEAPSTSWFSDLGLLENPLVSDECDMFDFLNQEYLSAAALGKDSQALCASSAMNIEAPQQWPDNNTYNSFENLTEMLPEQVNLEDAAAKMAPIRKKNSSSRGREPSQTYDHIIAERKRREQLSRQFVALSGIVPGLKKTDKTSVLGDTINYLKHLQEKVKKLEEKTTKKSMESVVLAKKSQLPFEDEDKGSSHEQSFPHIEAKVFDKNILIRIQCLKHKGVLLNALSSIMKFNLAVTKINATPFGRWALEITIIAQMETEFSLTIQDLIESLQSALKKNR</sequence>
<dbReference type="OrthoDB" id="690068at2759"/>
<dbReference type="PANTHER" id="PTHR45959">
    <property type="entry name" value="BHLH TRANSCRIPTION FACTOR"/>
    <property type="match status" value="1"/>
</dbReference>
<gene>
    <name evidence="7" type="ORF">CRO_T105905</name>
</gene>
<evidence type="ECO:0000256" key="5">
    <source>
        <dbReference type="SAM" id="Coils"/>
    </source>
</evidence>
<keyword evidence="2" id="KW-0805">Transcription regulation</keyword>
<keyword evidence="3" id="KW-0804">Transcription</keyword>
<dbReference type="InterPro" id="IPR011598">
    <property type="entry name" value="bHLH_dom"/>
</dbReference>
<protein>
    <submittedName>
        <fullName evidence="7">BHLH type transcription factor</fullName>
    </submittedName>
</protein>
<keyword evidence="5" id="KW-0175">Coiled coil</keyword>
<dbReference type="InterPro" id="IPR052610">
    <property type="entry name" value="bHLH_transcription_regulator"/>
</dbReference>
<evidence type="ECO:0000256" key="2">
    <source>
        <dbReference type="ARBA" id="ARBA00023015"/>
    </source>
</evidence>
<evidence type="ECO:0000256" key="1">
    <source>
        <dbReference type="ARBA" id="ARBA00004123"/>
    </source>
</evidence>
<evidence type="ECO:0000256" key="3">
    <source>
        <dbReference type="ARBA" id="ARBA00023163"/>
    </source>
</evidence>
<name>A0A8A6LNY7_CATRO</name>
<dbReference type="Gene3D" id="4.10.280.10">
    <property type="entry name" value="Helix-loop-helix DNA-binding domain"/>
    <property type="match status" value="1"/>
</dbReference>
<dbReference type="GO" id="GO:0046983">
    <property type="term" value="F:protein dimerization activity"/>
    <property type="evidence" value="ECO:0007669"/>
    <property type="project" value="InterPro"/>
</dbReference>
<dbReference type="AlphaFoldDB" id="A0A8A6LNY7"/>
<accession>A0A8A6LNY7</accession>
<dbReference type="SUPFAM" id="SSF47459">
    <property type="entry name" value="HLH, helix-loop-helix DNA-binding domain"/>
    <property type="match status" value="1"/>
</dbReference>